<name>A0A7W3JRJ8_9MICO</name>
<dbReference type="EMBL" id="JACGWY010000010">
    <property type="protein sequence ID" value="MBA8817702.1"/>
    <property type="molecule type" value="Genomic_DNA"/>
</dbReference>
<dbReference type="RefSeq" id="WP_167045550.1">
    <property type="nucleotide sequence ID" value="NZ_JAAOZB010000001.1"/>
</dbReference>
<comment type="caution">
    <text evidence="2">The sequence shown here is derived from an EMBL/GenBank/DDBJ whole genome shotgun (WGS) entry which is preliminary data.</text>
</comment>
<evidence type="ECO:0000313" key="3">
    <source>
        <dbReference type="Proteomes" id="UP000526083"/>
    </source>
</evidence>
<feature type="signal peptide" evidence="1">
    <location>
        <begin position="1"/>
        <end position="27"/>
    </location>
</feature>
<dbReference type="AlphaFoldDB" id="A0A7W3JRJ8"/>
<dbReference type="Proteomes" id="UP000526083">
    <property type="component" value="Unassembled WGS sequence"/>
</dbReference>
<reference evidence="2 3" key="1">
    <citation type="submission" date="2020-07" db="EMBL/GenBank/DDBJ databases">
        <title>Sequencing the genomes of 1000 actinobacteria strains.</title>
        <authorList>
            <person name="Klenk H.-P."/>
        </authorList>
    </citation>
    <scope>NUCLEOTIDE SEQUENCE [LARGE SCALE GENOMIC DNA]</scope>
    <source>
        <strain evidence="2 3">DSM 27576</strain>
    </source>
</reference>
<organism evidence="2 3">
    <name type="scientific">Microbacterium halimionae</name>
    <dbReference type="NCBI Taxonomy" id="1526413"/>
    <lineage>
        <taxon>Bacteria</taxon>
        <taxon>Bacillati</taxon>
        <taxon>Actinomycetota</taxon>
        <taxon>Actinomycetes</taxon>
        <taxon>Micrococcales</taxon>
        <taxon>Microbacteriaceae</taxon>
        <taxon>Microbacterium</taxon>
    </lineage>
</organism>
<accession>A0A7W3JRJ8</accession>
<sequence>MARHTARTLGAALLVGSVAFIAGCSDAGPIPETTGDAGVQVDVNATWLDDGRMIGLWTSGSSSCAPIVSDTVVNDDGVLEVTLDEDGDPTPCTADMAPQITLLGVPEGVDTAADLEIVVQGQGFFGTEELSGVEGLAGPGSETDYAPSAGWGDTYNDFIILTWGSSTCVPMLEESAITGPLEVTVTFADAPADQMCTMDMAPRGTSAFAGGMKSGDAEVVLFGDSFDGIRVPILGSN</sequence>
<proteinExistence type="predicted"/>
<gene>
    <name evidence="2" type="ORF">FHX48_002807</name>
</gene>
<dbReference type="PROSITE" id="PS51257">
    <property type="entry name" value="PROKAR_LIPOPROTEIN"/>
    <property type="match status" value="1"/>
</dbReference>
<keyword evidence="1" id="KW-0732">Signal</keyword>
<keyword evidence="3" id="KW-1185">Reference proteome</keyword>
<evidence type="ECO:0000313" key="2">
    <source>
        <dbReference type="EMBL" id="MBA8817702.1"/>
    </source>
</evidence>
<protein>
    <recommendedName>
        <fullName evidence="4">Lipoprotein</fullName>
    </recommendedName>
</protein>
<evidence type="ECO:0000256" key="1">
    <source>
        <dbReference type="SAM" id="SignalP"/>
    </source>
</evidence>
<evidence type="ECO:0008006" key="4">
    <source>
        <dbReference type="Google" id="ProtNLM"/>
    </source>
</evidence>
<feature type="chain" id="PRO_5031251462" description="Lipoprotein" evidence="1">
    <location>
        <begin position="28"/>
        <end position="237"/>
    </location>
</feature>